<evidence type="ECO:0000313" key="1">
    <source>
        <dbReference type="EMBL" id="XPM67013.1"/>
    </source>
</evidence>
<keyword evidence="2" id="KW-1185">Reference proteome</keyword>
<organism evidence="1 2">
    <name type="scientific">Desertifilum tharense IPPAS B-1220</name>
    <dbReference type="NCBI Taxonomy" id="1781255"/>
    <lineage>
        <taxon>Bacteria</taxon>
        <taxon>Bacillati</taxon>
        <taxon>Cyanobacteriota</taxon>
        <taxon>Cyanophyceae</taxon>
        <taxon>Desertifilales</taxon>
        <taxon>Desertifilaceae</taxon>
        <taxon>Desertifilum</taxon>
    </lineage>
</organism>
<gene>
    <name evidence="1" type="ORF">BH720_002775</name>
</gene>
<dbReference type="EMBL" id="CP182909">
    <property type="protein sequence ID" value="XPM67013.1"/>
    <property type="molecule type" value="Genomic_DNA"/>
</dbReference>
<accession>A0ACD5H180</accession>
<name>A0ACD5H180_9CYAN</name>
<reference evidence="1 2" key="1">
    <citation type="journal article" date="2016" name="Genome Announc.">
        <title>Draft Genome Sequence of the Thermotolerant Cyanobacterium Desertifilum sp. IPPAS B-1220.</title>
        <authorList>
            <person name="Mironov K.S."/>
            <person name="Sinetova M.A."/>
            <person name="Bolatkhan K."/>
            <person name="Zayadan B.K."/>
            <person name="Ustinova V.V."/>
            <person name="Kupriyanova E.V."/>
            <person name="Skrypnik A.N."/>
            <person name="Gogoleva N.E."/>
            <person name="Gogolev Y.V."/>
            <person name="Los D.A."/>
        </authorList>
    </citation>
    <scope>NUCLEOTIDE SEQUENCE [LARGE SCALE GENOMIC DNA]</scope>
    <source>
        <strain evidence="1 2">IPPAS B-1220</strain>
    </source>
</reference>
<evidence type="ECO:0000313" key="2">
    <source>
        <dbReference type="Proteomes" id="UP000095472"/>
    </source>
</evidence>
<sequence length="420" mass="47337">MNFSKALKGDFLPMNSYAEKPSKGNILIVDDALNNLNLLSAILHEENYHVRKATSGQMALATCNVELPDLILLDVMMPDIDGYKVCQQLKANPNTQTIPVIFISALDDALDKVKAFEVGGVDYITKPFQISEVLARVENQLMIQRLHNQLMEQNQQLLDLNSNLEKLVQQKTQQLIEQEKTALIGRLTQGIVHNFKNPLQTIMICSDLLELKIRRDTDFEYEEINRDIKIAAIEIQQIMDNLLIKSVSDRQLSLSLLNLNQVIEQEFTLLNANLHFKHRINKKYKLDENLPAIPLIYSHISQVIHNLINNALDAMWDCKVQELTACTHQDESYIYLEIHDTGCGIPLEDISQIFDPFYTSKPAKGSEKQLGEPTGTGLGLYTCIELLKPFGGKIKVNSKVGQGSQFIVSFPKANPSGSFS</sequence>
<dbReference type="Proteomes" id="UP000095472">
    <property type="component" value="Chromosome"/>
</dbReference>
<protein>
    <submittedName>
        <fullName evidence="1">Response regulator</fullName>
    </submittedName>
</protein>
<proteinExistence type="predicted"/>